<evidence type="ECO:0000313" key="1">
    <source>
        <dbReference type="EMBL" id="MBA9019117.1"/>
    </source>
</evidence>
<proteinExistence type="predicted"/>
<gene>
    <name evidence="1" type="ORF">HNQ97_001108</name>
</gene>
<dbReference type="RefSeq" id="WP_182573600.1">
    <property type="nucleotide sequence ID" value="NZ_JACJHY010000004.1"/>
</dbReference>
<dbReference type="Proteomes" id="UP000587524">
    <property type="component" value="Unassembled WGS sequence"/>
</dbReference>
<dbReference type="EMBL" id="JACJHZ010000004">
    <property type="protein sequence ID" value="MBA9019117.1"/>
    <property type="molecule type" value="Genomic_DNA"/>
</dbReference>
<keyword evidence="2" id="KW-1185">Reference proteome</keyword>
<protein>
    <recommendedName>
        <fullName evidence="3">AAA family ATPase</fullName>
    </recommendedName>
</protein>
<accession>A0ABR6C298</accession>
<name>A0ABR6C298_9HYPH</name>
<sequence length="1478" mass="164429">MALPDIDMYEIRQHRGSQADAFEELCCQLANEEPIKDKIRFDRKGRGGDAGVECFATLADRSEVGWQVKFYSSFDSMIGSLEKSLTTALNKHPVMNRFVACFPFDLSDSRKEDVKTALSKWDAWKDGRIEAAKAAGRTITIDRWDAHEIKLRLTESNIRSAGRIAFWFDKEMLTGEWLSKAFNRVVDSLGERYSPECHIDLPVRRTILATLRDPSVFDELLAFAARIEGRLEKVPATGDSGANSAAFAAAAVLRQAGLGRPEPFPLVDLTESVDKAAELALTWHDNLELKRTSMDKPDPEVAAVSNLVGALRSAGRGLRSDRWAYLDRRALLILGEAGTGKSHLLADACAHQIQLDRPTLMILGGKLPDAEPWGEILRDLDLPKHLQVKQFLGALNAAGEAAGVRTLVAIDALNEKNGQSIWPTRLPGLLSDLREFPWITVVLSCRSTYADVVIPSSLDEKKLPRIEHLGFDDEDVVRYLAKRGISVPETPRQLDELRNPLFLRIACDALRADGQALMPDSLVGVSAALELFTTEASKRVEATLGVAPMRRIARKAIAALAEEMANAGRGQVGHARADALMRSIHDGQEMARDLLFQLANEGLLAIEPDPYSVAGDDEVVRFAFERVGDHAIAANLLDRSAQHGTNKLCEPGSPLNATLSDARSRIVPGLLEALAVQLPERFEVELPDLAGLPSIGWIDNAFAKSLLTRCASAFCDRTWQLVEDKCDSYFRYETLIALASEPGHPFNVNYLDAQLRTFRMPERDAGWSAHLARSDRANHLVNWAWNADQSRITKGRAELAAVQLTWFLTATHRPLRDCATKALVVLLAGRPELAVTLWDRFKDVDDGYVTERVVASLYGAAMQGRWKPNALTAVARKLYDDLFADRSPPTNELLRNHALGLIGYAQHHGDPSAIDPANLEPPFKSPWPIDHVSDETMDTYSQGCGESGRWRDQIVSSCLDGDFGRYVLDYAVQDWSPAPIGTVELPTALGLRQEWYAQFSATATKEMKDAHDALVATIAQQNLNGTFINREKRDHINKAKAAFRALVGSDAFEEWREKAEYWRAEGMYQSFARRGPTEFNLAWARRWVVMRAHQLGWTEDLHGAFDQGIRSSRSKHSLERIGKKYQWLALYELVARMSDNLARLPDRGEDRLRLRNLDPSLLVTRTSDDGWKQFEVNAFWTGTPPGLPAKTPATAIAWLHSDEDILDGIDVVAVTSPHDNRDWLVLTGFETWHASASRISTESWRRVSCVVVGASDIGKAINIMSGSHLTANHDLPTAIGGGYRVHLGEFPWHTLDESHDDWIDEWRPDGSSERSGVKIPALPTTAEYSAESAGYDGSISDNINLHLPARWIMDGLNLRLTDGQSIVYQDGTDIVRFWDPSVSEAGRSVALVDRTAFLDLLRRQGLVAIWAIAGEKNAYGEGHGDRFGGRFTFTRLYHSDGDQIRELPRFQTYDEPHEEQLAEFLDGGEEAPEEEEAC</sequence>
<reference evidence="1 2" key="1">
    <citation type="submission" date="2020-08" db="EMBL/GenBank/DDBJ databases">
        <title>Genomic Encyclopedia of Type Strains, Phase IV (KMG-IV): sequencing the most valuable type-strain genomes for metagenomic binning, comparative biology and taxonomic classification.</title>
        <authorList>
            <person name="Goeker M."/>
        </authorList>
    </citation>
    <scope>NUCLEOTIDE SEQUENCE [LARGE SCALE GENOMIC DNA]</scope>
    <source>
        <strain evidence="1 2">DSM 17455</strain>
    </source>
</reference>
<organism evidence="1 2">
    <name type="scientific">Aminobacter ciceronei</name>
    <dbReference type="NCBI Taxonomy" id="150723"/>
    <lineage>
        <taxon>Bacteria</taxon>
        <taxon>Pseudomonadati</taxon>
        <taxon>Pseudomonadota</taxon>
        <taxon>Alphaproteobacteria</taxon>
        <taxon>Hyphomicrobiales</taxon>
        <taxon>Phyllobacteriaceae</taxon>
        <taxon>Aminobacter</taxon>
    </lineage>
</organism>
<evidence type="ECO:0008006" key="3">
    <source>
        <dbReference type="Google" id="ProtNLM"/>
    </source>
</evidence>
<comment type="caution">
    <text evidence="1">The sequence shown here is derived from an EMBL/GenBank/DDBJ whole genome shotgun (WGS) entry which is preliminary data.</text>
</comment>
<evidence type="ECO:0000313" key="2">
    <source>
        <dbReference type="Proteomes" id="UP000587524"/>
    </source>
</evidence>